<comment type="subcellular location">
    <subcellularLocation>
        <location evidence="1">Cell membrane</location>
        <topology evidence="1">Single-pass type I membrane protein</topology>
    </subcellularLocation>
</comment>
<proteinExistence type="predicted"/>
<sequence length="239" mass="25017">MIKGGYGGGGATFNHYGADYNYGSGSGGGQTAVKFLSNDLWHRVIVSGAGGGSDNVYPTETLKGTDDGSGGAGGGFVGQGYWQNGQIQLSRLADSTSGFTFGSGESAQFYRSRNPKGVQSSYGGADRPGAGAGWFGGFAGHHQDAGAGGGSSWALSENRPIPTGTITAHGSFYNESESHPYAFTLNDGFIFKDVKTASGVWEGHGRLVITIIQRGYSICRINYNLRFSNEFLLCFSVKP</sequence>
<name>A2G011_TRIV3</name>
<evidence type="ECO:0000256" key="8">
    <source>
        <dbReference type="ARBA" id="ARBA00022777"/>
    </source>
</evidence>
<dbReference type="GO" id="GO:0004714">
    <property type="term" value="F:transmembrane receptor protein tyrosine kinase activity"/>
    <property type="evidence" value="ECO:0007669"/>
    <property type="project" value="UniProtKB-EC"/>
</dbReference>
<evidence type="ECO:0000256" key="11">
    <source>
        <dbReference type="ARBA" id="ARBA00023136"/>
    </source>
</evidence>
<dbReference type="Proteomes" id="UP000001542">
    <property type="component" value="Unassembled WGS sequence"/>
</dbReference>
<evidence type="ECO:0000313" key="18">
    <source>
        <dbReference type="Proteomes" id="UP000001542"/>
    </source>
</evidence>
<protein>
    <recommendedName>
        <fullName evidence="2">receptor protein-tyrosine kinase</fullName>
        <ecNumber evidence="2">2.7.10.1</ecNumber>
    </recommendedName>
</protein>
<reference evidence="17" key="2">
    <citation type="journal article" date="2007" name="Science">
        <title>Draft genome sequence of the sexually transmitted pathogen Trichomonas vaginalis.</title>
        <authorList>
            <person name="Carlton J.M."/>
            <person name="Hirt R.P."/>
            <person name="Silva J.C."/>
            <person name="Delcher A.L."/>
            <person name="Schatz M."/>
            <person name="Zhao Q."/>
            <person name="Wortman J.R."/>
            <person name="Bidwell S.L."/>
            <person name="Alsmark U.C.M."/>
            <person name="Besteiro S."/>
            <person name="Sicheritz-Ponten T."/>
            <person name="Noel C.J."/>
            <person name="Dacks J.B."/>
            <person name="Foster P.G."/>
            <person name="Simillion C."/>
            <person name="Van de Peer Y."/>
            <person name="Miranda-Saavedra D."/>
            <person name="Barton G.J."/>
            <person name="Westrop G.D."/>
            <person name="Mueller S."/>
            <person name="Dessi D."/>
            <person name="Fiori P.L."/>
            <person name="Ren Q."/>
            <person name="Paulsen I."/>
            <person name="Zhang H."/>
            <person name="Bastida-Corcuera F.D."/>
            <person name="Simoes-Barbosa A."/>
            <person name="Brown M.T."/>
            <person name="Hayes R.D."/>
            <person name="Mukherjee M."/>
            <person name="Okumura C.Y."/>
            <person name="Schneider R."/>
            <person name="Smith A.J."/>
            <person name="Vanacova S."/>
            <person name="Villalvazo M."/>
            <person name="Haas B.J."/>
            <person name="Pertea M."/>
            <person name="Feldblyum T.V."/>
            <person name="Utterback T.R."/>
            <person name="Shu C.L."/>
            <person name="Osoegawa K."/>
            <person name="de Jong P.J."/>
            <person name="Hrdy I."/>
            <person name="Horvathova L."/>
            <person name="Zubacova Z."/>
            <person name="Dolezal P."/>
            <person name="Malik S.B."/>
            <person name="Logsdon J.M. Jr."/>
            <person name="Henze K."/>
            <person name="Gupta A."/>
            <person name="Wang C.C."/>
            <person name="Dunne R.L."/>
            <person name="Upcroft J.A."/>
            <person name="Upcroft P."/>
            <person name="White O."/>
            <person name="Salzberg S.L."/>
            <person name="Tang P."/>
            <person name="Chiu C.-H."/>
            <person name="Lee Y.-S."/>
            <person name="Embley T.M."/>
            <person name="Coombs G.H."/>
            <person name="Mottram J.C."/>
            <person name="Tachezy J."/>
            <person name="Fraser-Liggett C.M."/>
            <person name="Johnson P.J."/>
        </authorList>
    </citation>
    <scope>NUCLEOTIDE SEQUENCE [LARGE SCALE GENOMIC DNA]</scope>
    <source>
        <strain evidence="17">G3</strain>
    </source>
</reference>
<evidence type="ECO:0000256" key="3">
    <source>
        <dbReference type="ARBA" id="ARBA00022475"/>
    </source>
</evidence>
<dbReference type="KEGG" id="tva:4747182"/>
<dbReference type="GO" id="GO:0005524">
    <property type="term" value="F:ATP binding"/>
    <property type="evidence" value="ECO:0007669"/>
    <property type="project" value="UniProtKB-KW"/>
</dbReference>
<gene>
    <name evidence="17" type="ORF">TVAG_448870</name>
</gene>
<organism evidence="17 18">
    <name type="scientific">Trichomonas vaginalis (strain ATCC PRA-98 / G3)</name>
    <dbReference type="NCBI Taxonomy" id="412133"/>
    <lineage>
        <taxon>Eukaryota</taxon>
        <taxon>Metamonada</taxon>
        <taxon>Parabasalia</taxon>
        <taxon>Trichomonadida</taxon>
        <taxon>Trichomonadidae</taxon>
        <taxon>Trichomonas</taxon>
    </lineage>
</organism>
<dbReference type="EC" id="2.7.10.1" evidence="2"/>
<keyword evidence="18" id="KW-1185">Reference proteome</keyword>
<feature type="domain" description="ALK/LTK-like glycine-rich" evidence="16">
    <location>
        <begin position="1"/>
        <end position="212"/>
    </location>
</feature>
<keyword evidence="3" id="KW-1003">Cell membrane</keyword>
<evidence type="ECO:0000256" key="5">
    <source>
        <dbReference type="ARBA" id="ARBA00022692"/>
    </source>
</evidence>
<evidence type="ECO:0000256" key="12">
    <source>
        <dbReference type="ARBA" id="ARBA00023137"/>
    </source>
</evidence>
<dbReference type="VEuPathDB" id="TrichDB:TVAGG3_0646110"/>
<keyword evidence="11" id="KW-0472">Membrane</keyword>
<dbReference type="EMBL" id="DS114194">
    <property type="protein sequence ID" value="EAX89511.1"/>
    <property type="molecule type" value="Genomic_DNA"/>
</dbReference>
<keyword evidence="9" id="KW-0067">ATP-binding</keyword>
<evidence type="ECO:0000256" key="14">
    <source>
        <dbReference type="ARBA" id="ARBA00023170"/>
    </source>
</evidence>
<evidence type="ECO:0000256" key="6">
    <source>
        <dbReference type="ARBA" id="ARBA00022729"/>
    </source>
</evidence>
<evidence type="ECO:0000313" key="17">
    <source>
        <dbReference type="EMBL" id="EAX89511.1"/>
    </source>
</evidence>
<keyword evidence="6" id="KW-0732">Signal</keyword>
<evidence type="ECO:0000256" key="13">
    <source>
        <dbReference type="ARBA" id="ARBA00023157"/>
    </source>
</evidence>
<keyword evidence="14" id="KW-0675">Receptor</keyword>
<evidence type="ECO:0000256" key="15">
    <source>
        <dbReference type="ARBA" id="ARBA00023180"/>
    </source>
</evidence>
<dbReference type="RefSeq" id="XP_001302441.1">
    <property type="nucleotide sequence ID" value="XM_001302440.1"/>
</dbReference>
<dbReference type="InParanoid" id="A2G011"/>
<evidence type="ECO:0000256" key="10">
    <source>
        <dbReference type="ARBA" id="ARBA00022989"/>
    </source>
</evidence>
<evidence type="ECO:0000256" key="1">
    <source>
        <dbReference type="ARBA" id="ARBA00004251"/>
    </source>
</evidence>
<keyword evidence="15" id="KW-0325">Glycoprotein</keyword>
<keyword evidence="4" id="KW-0808">Transferase</keyword>
<evidence type="ECO:0000256" key="2">
    <source>
        <dbReference type="ARBA" id="ARBA00011902"/>
    </source>
</evidence>
<dbReference type="InterPro" id="IPR055163">
    <property type="entry name" value="ALK/LTK-like_GRD"/>
</dbReference>
<dbReference type="Pfam" id="PF12810">
    <property type="entry name" value="ALK_LTK_GRD"/>
    <property type="match status" value="1"/>
</dbReference>
<accession>A2G011</accession>
<keyword evidence="13" id="KW-1015">Disulfide bond</keyword>
<evidence type="ECO:0000256" key="9">
    <source>
        <dbReference type="ARBA" id="ARBA00022840"/>
    </source>
</evidence>
<keyword evidence="5" id="KW-0812">Transmembrane</keyword>
<dbReference type="GO" id="GO:0005886">
    <property type="term" value="C:plasma membrane"/>
    <property type="evidence" value="ECO:0007669"/>
    <property type="project" value="UniProtKB-SubCell"/>
</dbReference>
<dbReference type="AlphaFoldDB" id="A2G011"/>
<keyword evidence="10" id="KW-1133">Transmembrane helix</keyword>
<evidence type="ECO:0000256" key="7">
    <source>
        <dbReference type="ARBA" id="ARBA00022741"/>
    </source>
</evidence>
<reference evidence="17" key="1">
    <citation type="submission" date="2006-10" db="EMBL/GenBank/DDBJ databases">
        <authorList>
            <person name="Amadeo P."/>
            <person name="Zhao Q."/>
            <person name="Wortman J."/>
            <person name="Fraser-Liggett C."/>
            <person name="Carlton J."/>
        </authorList>
    </citation>
    <scope>NUCLEOTIDE SEQUENCE</scope>
    <source>
        <strain evidence="17">G3</strain>
    </source>
</reference>
<evidence type="ECO:0000259" key="16">
    <source>
        <dbReference type="Pfam" id="PF12810"/>
    </source>
</evidence>
<keyword evidence="8" id="KW-0418">Kinase</keyword>
<keyword evidence="7" id="KW-0547">Nucleotide-binding</keyword>
<evidence type="ECO:0000256" key="4">
    <source>
        <dbReference type="ARBA" id="ARBA00022679"/>
    </source>
</evidence>
<dbReference type="VEuPathDB" id="TrichDB:TVAG_448870"/>
<keyword evidence="12" id="KW-0829">Tyrosine-protein kinase</keyword>